<dbReference type="OrthoDB" id="5796153at2759"/>
<dbReference type="InterPro" id="IPR018155">
    <property type="entry name" value="Hyaluronidase"/>
</dbReference>
<dbReference type="AlphaFoldDB" id="A0A2G5UYC4"/>
<dbReference type="PRINTS" id="PR00846">
    <property type="entry name" value="GLHYDRLASE56"/>
</dbReference>
<evidence type="ECO:0000256" key="1">
    <source>
        <dbReference type="ARBA" id="ARBA00008871"/>
    </source>
</evidence>
<keyword evidence="3 5" id="KW-1015">Disulfide bond</keyword>
<dbReference type="FunFam" id="3.20.20.70:FF:000065">
    <property type="entry name" value="Hyaluronidase"/>
    <property type="match status" value="1"/>
</dbReference>
<proteinExistence type="inferred from homology"/>
<gene>
    <name evidence="10" type="primary">Cni-chhy-1</name>
    <name evidence="10" type="synonym">Cnig_chr_II.g4866</name>
    <name evidence="10" type="ORF">B9Z55_004866</name>
</gene>
<dbReference type="Pfam" id="PF01630">
    <property type="entry name" value="Glyco_hydro_56"/>
    <property type="match status" value="1"/>
</dbReference>
<feature type="disulfide bond" evidence="5">
    <location>
        <begin position="394"/>
        <end position="403"/>
    </location>
</feature>
<protein>
    <recommendedName>
        <fullName evidence="6">Hyaluronidase</fullName>
        <ecNumber evidence="6">3.2.1.35</ecNumber>
    </recommendedName>
</protein>
<evidence type="ECO:0000256" key="7">
    <source>
        <dbReference type="SAM" id="MobiDB-lite"/>
    </source>
</evidence>
<dbReference type="InterPro" id="IPR013785">
    <property type="entry name" value="Aldolase_TIM"/>
</dbReference>
<comment type="caution">
    <text evidence="10">The sequence shown here is derived from an EMBL/GenBank/DDBJ whole genome shotgun (WGS) entry which is preliminary data.</text>
</comment>
<evidence type="ECO:0000256" key="8">
    <source>
        <dbReference type="SAM" id="SignalP"/>
    </source>
</evidence>
<evidence type="ECO:0000256" key="3">
    <source>
        <dbReference type="ARBA" id="ARBA00023157"/>
    </source>
</evidence>
<comment type="caution">
    <text evidence="5">Lacks conserved residue(s) required for the propagation of feature annotation.</text>
</comment>
<feature type="chain" id="PRO_5013902411" description="Hyaluronidase" evidence="8">
    <location>
        <begin position="26"/>
        <end position="470"/>
    </location>
</feature>
<evidence type="ECO:0000313" key="11">
    <source>
        <dbReference type="Proteomes" id="UP000230233"/>
    </source>
</evidence>
<dbReference type="GO" id="GO:0004415">
    <property type="term" value="F:hyalurononglucosaminidase activity"/>
    <property type="evidence" value="ECO:0007669"/>
    <property type="project" value="UniProtKB-UniRule"/>
</dbReference>
<keyword evidence="4 6" id="KW-0326">Glycosidase</keyword>
<dbReference type="EC" id="3.2.1.35" evidence="6"/>
<keyword evidence="5" id="KW-0245">EGF-like domain</keyword>
<keyword evidence="11" id="KW-1185">Reference proteome</keyword>
<sequence>MKTVKLKICIPIILKLIFLIGNSNGAQYVGTSASQPNRTDVVWMVPSWPCVDNDSIDVQKFGILQNEDQEFVGGQEFAIFYEHSFGKVPYFKAQNVSDPQNGGLPQLGDLAAHLEQAEIDINTTIPDENFSGIAVLDIEEFRPSWELSWGAFQVYKTESIRLTRQQYPYWSEKQIEWYAEKDYEKACQKFFIETIRLGKRLRPNAKWGYYLFPKCNGDVGQKQENECSTLFQKFNDNLIWLWAESTALFPSIYLYPTHKQAPDFNFINSGALITETKRIKRNYCPGCEIHVFTKIEYNPYNTPDEFYSKQNLASTIDLAIKMNVNSVVIWSTSQSIRSRCGLLQTYLDNTLGPYLQLTDRNMEKCRQERCEGRGECYLPRPKTNPALYNFACRCERPYFGKSCEYRGRRIGYSKSRPKPSQTRIPDVSAYFRPAPPSFSSISESNRYNAPNQYYNKGSNGGNGVKTELIK</sequence>
<dbReference type="GO" id="GO:0005975">
    <property type="term" value="P:carbohydrate metabolic process"/>
    <property type="evidence" value="ECO:0007669"/>
    <property type="project" value="InterPro"/>
</dbReference>
<dbReference type="STRING" id="1611254.A0A2G5UYC4"/>
<dbReference type="InterPro" id="IPR000742">
    <property type="entry name" value="EGF"/>
</dbReference>
<name>A0A2G5UYC4_9PELO</name>
<evidence type="ECO:0000256" key="5">
    <source>
        <dbReference type="PROSITE-ProRule" id="PRU00076"/>
    </source>
</evidence>
<dbReference type="SUPFAM" id="SSF57196">
    <property type="entry name" value="EGF/Laminin"/>
    <property type="match status" value="1"/>
</dbReference>
<accession>A0A2G5UYC4</accession>
<dbReference type="InterPro" id="IPR017853">
    <property type="entry name" value="GH"/>
</dbReference>
<dbReference type="EMBL" id="PDUG01000002">
    <property type="protein sequence ID" value="PIC44525.1"/>
    <property type="molecule type" value="Genomic_DNA"/>
</dbReference>
<evidence type="ECO:0000313" key="10">
    <source>
        <dbReference type="EMBL" id="PIC44525.1"/>
    </source>
</evidence>
<evidence type="ECO:0000259" key="9">
    <source>
        <dbReference type="PROSITE" id="PS50026"/>
    </source>
</evidence>
<dbReference type="Proteomes" id="UP000230233">
    <property type="component" value="Chromosome II"/>
</dbReference>
<dbReference type="PROSITE" id="PS50026">
    <property type="entry name" value="EGF_3"/>
    <property type="match status" value="1"/>
</dbReference>
<feature type="domain" description="EGF-like" evidence="9">
    <location>
        <begin position="361"/>
        <end position="404"/>
    </location>
</feature>
<dbReference type="PANTHER" id="PTHR11769">
    <property type="entry name" value="HYALURONIDASE"/>
    <property type="match status" value="1"/>
</dbReference>
<keyword evidence="2 6" id="KW-0378">Hydrolase</keyword>
<keyword evidence="8" id="KW-0732">Signal</keyword>
<dbReference type="Gene3D" id="3.20.20.70">
    <property type="entry name" value="Aldolase class I"/>
    <property type="match status" value="1"/>
</dbReference>
<dbReference type="PROSITE" id="PS01186">
    <property type="entry name" value="EGF_2"/>
    <property type="match status" value="1"/>
</dbReference>
<organism evidence="10 11">
    <name type="scientific">Caenorhabditis nigoni</name>
    <dbReference type="NCBI Taxonomy" id="1611254"/>
    <lineage>
        <taxon>Eukaryota</taxon>
        <taxon>Metazoa</taxon>
        <taxon>Ecdysozoa</taxon>
        <taxon>Nematoda</taxon>
        <taxon>Chromadorea</taxon>
        <taxon>Rhabditida</taxon>
        <taxon>Rhabditina</taxon>
        <taxon>Rhabditomorpha</taxon>
        <taxon>Rhabditoidea</taxon>
        <taxon>Rhabditidae</taxon>
        <taxon>Peloderinae</taxon>
        <taxon>Caenorhabditis</taxon>
    </lineage>
</organism>
<dbReference type="PROSITE" id="PS00022">
    <property type="entry name" value="EGF_1"/>
    <property type="match status" value="1"/>
</dbReference>
<evidence type="ECO:0000256" key="6">
    <source>
        <dbReference type="RuleBase" id="RU610713"/>
    </source>
</evidence>
<dbReference type="PANTHER" id="PTHR11769:SF35">
    <property type="entry name" value="HYALURONIDASE"/>
    <property type="match status" value="1"/>
</dbReference>
<dbReference type="SUPFAM" id="SSF51445">
    <property type="entry name" value="(Trans)glycosidases"/>
    <property type="match status" value="1"/>
</dbReference>
<feature type="region of interest" description="Disordered" evidence="7">
    <location>
        <begin position="450"/>
        <end position="470"/>
    </location>
</feature>
<comment type="catalytic activity">
    <reaction evidence="6">
        <text>Random hydrolysis of (1-&gt;4)-linkages between N-acetyl-beta-D-glucosamine and D-glucuronate residues in hyaluronate.</text>
        <dbReference type="EC" id="3.2.1.35"/>
    </reaction>
</comment>
<evidence type="ECO:0000256" key="4">
    <source>
        <dbReference type="ARBA" id="ARBA00023295"/>
    </source>
</evidence>
<reference evidence="11" key="1">
    <citation type="submission" date="2017-10" db="EMBL/GenBank/DDBJ databases">
        <title>Rapid genome shrinkage in a self-fertile nematode reveals novel sperm competition proteins.</title>
        <authorList>
            <person name="Yin D."/>
            <person name="Schwarz E.M."/>
            <person name="Thomas C.G."/>
            <person name="Felde R.L."/>
            <person name="Korf I.F."/>
            <person name="Cutter A.D."/>
            <person name="Schartner C.M."/>
            <person name="Ralston E.J."/>
            <person name="Meyer B.J."/>
            <person name="Haag E.S."/>
        </authorList>
    </citation>
    <scope>NUCLEOTIDE SEQUENCE [LARGE SCALE GENOMIC DNA]</scope>
    <source>
        <strain evidence="11">JU1422</strain>
    </source>
</reference>
<feature type="signal peptide" evidence="8">
    <location>
        <begin position="1"/>
        <end position="25"/>
    </location>
</feature>
<comment type="similarity">
    <text evidence="1 6">Belongs to the glycosyl hydrolase 56 family.</text>
</comment>
<dbReference type="GO" id="GO:0030214">
    <property type="term" value="P:hyaluronan catabolic process"/>
    <property type="evidence" value="ECO:0007669"/>
    <property type="project" value="TreeGrafter"/>
</dbReference>
<evidence type="ECO:0000256" key="2">
    <source>
        <dbReference type="ARBA" id="ARBA00022801"/>
    </source>
</evidence>